<feature type="coiled-coil region" evidence="3">
    <location>
        <begin position="63"/>
        <end position="97"/>
    </location>
</feature>
<feature type="domain" description="IF rod" evidence="4">
    <location>
        <begin position="59"/>
        <end position="369"/>
    </location>
</feature>
<evidence type="ECO:0000313" key="5">
    <source>
        <dbReference type="Ensembl" id="ENSFHEP00000021722.1"/>
    </source>
</evidence>
<keyword evidence="2 3" id="KW-0175">Coiled coil</keyword>
<dbReference type="GO" id="GO:0005882">
    <property type="term" value="C:intermediate filament"/>
    <property type="evidence" value="ECO:0007669"/>
    <property type="project" value="UniProtKB-KW"/>
</dbReference>
<dbReference type="Ensembl" id="ENSFHET00000014755.1">
    <property type="protein sequence ID" value="ENSFHEP00000021722.1"/>
    <property type="gene ID" value="ENSFHEG00000001660.1"/>
</dbReference>
<dbReference type="Pfam" id="PF00038">
    <property type="entry name" value="Filament"/>
    <property type="match status" value="1"/>
</dbReference>
<dbReference type="InterPro" id="IPR039008">
    <property type="entry name" value="IF_rod_dom"/>
</dbReference>
<evidence type="ECO:0000256" key="1">
    <source>
        <dbReference type="ARBA" id="ARBA00022754"/>
    </source>
</evidence>
<dbReference type="Proteomes" id="UP000265000">
    <property type="component" value="Unplaced"/>
</dbReference>
<evidence type="ECO:0000256" key="3">
    <source>
        <dbReference type="SAM" id="Coils"/>
    </source>
</evidence>
<name>A0A3Q2Q6V6_FUNHE</name>
<feature type="coiled-coil region" evidence="3">
    <location>
        <begin position="168"/>
        <end position="195"/>
    </location>
</feature>
<dbReference type="SUPFAM" id="SSF64593">
    <property type="entry name" value="Intermediate filament protein, coiled coil region"/>
    <property type="match status" value="2"/>
</dbReference>
<dbReference type="STRING" id="8078.ENSFHEP00000021722"/>
<organism evidence="5 6">
    <name type="scientific">Fundulus heteroclitus</name>
    <name type="common">Killifish</name>
    <name type="synonym">Mummichog</name>
    <dbReference type="NCBI Taxonomy" id="8078"/>
    <lineage>
        <taxon>Eukaryota</taxon>
        <taxon>Metazoa</taxon>
        <taxon>Chordata</taxon>
        <taxon>Craniata</taxon>
        <taxon>Vertebrata</taxon>
        <taxon>Euteleostomi</taxon>
        <taxon>Actinopterygii</taxon>
        <taxon>Neopterygii</taxon>
        <taxon>Teleostei</taxon>
        <taxon>Neoteleostei</taxon>
        <taxon>Acanthomorphata</taxon>
        <taxon>Ovalentaria</taxon>
        <taxon>Atherinomorphae</taxon>
        <taxon>Cyprinodontiformes</taxon>
        <taxon>Fundulidae</taxon>
        <taxon>Fundulus</taxon>
    </lineage>
</organism>
<evidence type="ECO:0000256" key="2">
    <source>
        <dbReference type="ARBA" id="ARBA00023054"/>
    </source>
</evidence>
<dbReference type="PRINTS" id="PR01248">
    <property type="entry name" value="TYPE1KERATIN"/>
</dbReference>
<dbReference type="GeneTree" id="ENSGT00950000182969"/>
<dbReference type="PANTHER" id="PTHR23239">
    <property type="entry name" value="INTERMEDIATE FILAMENT"/>
    <property type="match status" value="1"/>
</dbReference>
<dbReference type="InterPro" id="IPR002957">
    <property type="entry name" value="Keratin_I"/>
</dbReference>
<proteinExistence type="predicted"/>
<dbReference type="AlphaFoldDB" id="A0A3Q2Q6V6"/>
<evidence type="ECO:0000313" key="6">
    <source>
        <dbReference type="Proteomes" id="UP000265000"/>
    </source>
</evidence>
<dbReference type="OrthoDB" id="2441647at2759"/>
<keyword evidence="1" id="KW-0403">Intermediate filament</keyword>
<dbReference type="PANTHER" id="PTHR23239:SF180">
    <property type="entry name" value="KERATIN, TYPE I CYTOSKELETAL 17"/>
    <property type="match status" value="1"/>
</dbReference>
<dbReference type="PROSITE" id="PS51842">
    <property type="entry name" value="IF_ROD_2"/>
    <property type="match status" value="1"/>
</dbReference>
<accession>A0A3Q2Q6V6</accession>
<sequence>MSFTSRSYTSKSVGQKTMSVYGGAGGHGTRISTAQTGYSSNAGGYNISDYHDLKVDANEKFALQNLNERLASYLQKVHSMEKENDRLEKQIKEWYTGKTVITHDYTAYFATIADLQDKIRVASTVNAKLYLEIDNSKLAAEDFKMKYENELSMKQAVEVDIAGLRKMLDDFNLHRMDLESTYESLKDERIMLQKNHEEEMGMVRTQMSGQVNVEVDAPAPVDLGRIMAELREHYEALIAKNRREVELWFQNKSTVVTKDVEVNSTSLDAARLELKEVKSTLQRLQIDLQSQMSMKSSLEATLQETQQRFVIKLTELQAFVLNLEAELSSLSVNMNEMKLKYDSLLDLKTRLEAEIAEYRRLLEGEAESGSSKKVITKTIVVHETYVDGKKVEISESVDVNQK</sequence>
<evidence type="ECO:0000259" key="4">
    <source>
        <dbReference type="PROSITE" id="PS51842"/>
    </source>
</evidence>
<dbReference type="GeneID" id="105917295"/>
<dbReference type="Gene3D" id="1.20.5.170">
    <property type="match status" value="1"/>
</dbReference>
<feature type="coiled-coil region" evidence="3">
    <location>
        <begin position="267"/>
        <end position="368"/>
    </location>
</feature>
<dbReference type="SMART" id="SM01391">
    <property type="entry name" value="Filament"/>
    <property type="match status" value="1"/>
</dbReference>
<dbReference type="Gene3D" id="1.20.5.1160">
    <property type="entry name" value="Vasodilator-stimulated phosphoprotein"/>
    <property type="match status" value="1"/>
</dbReference>
<dbReference type="FunFam" id="1.20.5.170:FF:000002">
    <property type="entry name" value="Type I keratin KA11"/>
    <property type="match status" value="1"/>
</dbReference>
<protein>
    <submittedName>
        <fullName evidence="5">Keratin, type I cytoskeletal 50 kDa</fullName>
    </submittedName>
</protein>
<dbReference type="Gene3D" id="1.20.5.500">
    <property type="entry name" value="Single helix bin"/>
    <property type="match status" value="1"/>
</dbReference>
<reference evidence="5" key="2">
    <citation type="submission" date="2025-09" db="UniProtKB">
        <authorList>
            <consortium name="Ensembl"/>
        </authorList>
    </citation>
    <scope>IDENTIFICATION</scope>
</reference>
<keyword evidence="6" id="KW-1185">Reference proteome</keyword>
<reference evidence="5" key="1">
    <citation type="submission" date="2025-08" db="UniProtKB">
        <authorList>
            <consortium name="Ensembl"/>
        </authorList>
    </citation>
    <scope>IDENTIFICATION</scope>
</reference>
<dbReference type="GO" id="GO:0005198">
    <property type="term" value="F:structural molecule activity"/>
    <property type="evidence" value="ECO:0007669"/>
    <property type="project" value="InterPro"/>
</dbReference>